<keyword evidence="9" id="KW-1185">Reference proteome</keyword>
<evidence type="ECO:0000313" key="9">
    <source>
        <dbReference type="Proteomes" id="UP000573729"/>
    </source>
</evidence>
<dbReference type="PANTHER" id="PTHR34820:SF4">
    <property type="entry name" value="INNER MEMBRANE PROTEIN YEBZ"/>
    <property type="match status" value="1"/>
</dbReference>
<evidence type="ECO:0000256" key="1">
    <source>
        <dbReference type="ARBA" id="ARBA00004196"/>
    </source>
</evidence>
<keyword evidence="5" id="KW-1133">Transmembrane helix</keyword>
<name>A0A7W7BQ93_9MICO</name>
<dbReference type="InterPro" id="IPR007348">
    <property type="entry name" value="CopC_dom"/>
</dbReference>
<dbReference type="GO" id="GO:0005507">
    <property type="term" value="F:copper ion binding"/>
    <property type="evidence" value="ECO:0007669"/>
    <property type="project" value="InterPro"/>
</dbReference>
<evidence type="ECO:0000256" key="2">
    <source>
        <dbReference type="ARBA" id="ARBA00022723"/>
    </source>
</evidence>
<dbReference type="SUPFAM" id="SSF81296">
    <property type="entry name" value="E set domains"/>
    <property type="match status" value="1"/>
</dbReference>
<evidence type="ECO:0000259" key="7">
    <source>
        <dbReference type="Pfam" id="PF04234"/>
    </source>
</evidence>
<dbReference type="InterPro" id="IPR014755">
    <property type="entry name" value="Cu-Rt/internalin_Ig-like"/>
</dbReference>
<evidence type="ECO:0000313" key="8">
    <source>
        <dbReference type="EMBL" id="MBB4666835.1"/>
    </source>
</evidence>
<organism evidence="8 9">
    <name type="scientific">Microbacterium marinum</name>
    <dbReference type="NCBI Taxonomy" id="421115"/>
    <lineage>
        <taxon>Bacteria</taxon>
        <taxon>Bacillati</taxon>
        <taxon>Actinomycetota</taxon>
        <taxon>Actinomycetes</taxon>
        <taxon>Micrococcales</taxon>
        <taxon>Microbacteriaceae</taxon>
        <taxon>Microbacterium</taxon>
    </lineage>
</organism>
<dbReference type="InterPro" id="IPR032694">
    <property type="entry name" value="CopC/D"/>
</dbReference>
<keyword evidence="4" id="KW-0186">Copper</keyword>
<accession>A0A7W7BQ93</accession>
<dbReference type="GO" id="GO:0042597">
    <property type="term" value="C:periplasmic space"/>
    <property type="evidence" value="ECO:0007669"/>
    <property type="project" value="InterPro"/>
</dbReference>
<dbReference type="EMBL" id="JACHMD010000001">
    <property type="protein sequence ID" value="MBB4666835.1"/>
    <property type="molecule type" value="Genomic_DNA"/>
</dbReference>
<comment type="subcellular location">
    <subcellularLocation>
        <location evidence="1">Cell envelope</location>
    </subcellularLocation>
</comment>
<evidence type="ECO:0000256" key="3">
    <source>
        <dbReference type="ARBA" id="ARBA00022729"/>
    </source>
</evidence>
<protein>
    <submittedName>
        <fullName evidence="8">Methionine-rich copper-binding protein CopC</fullName>
    </submittedName>
</protein>
<dbReference type="Gene3D" id="2.60.40.1220">
    <property type="match status" value="1"/>
</dbReference>
<reference evidence="8 9" key="1">
    <citation type="submission" date="2020-08" db="EMBL/GenBank/DDBJ databases">
        <title>Sequencing the genomes of 1000 actinobacteria strains.</title>
        <authorList>
            <person name="Klenk H.-P."/>
        </authorList>
    </citation>
    <scope>NUCLEOTIDE SEQUENCE [LARGE SCALE GENOMIC DNA]</scope>
    <source>
        <strain evidence="8 9">DSM 24947</strain>
    </source>
</reference>
<keyword evidence="2" id="KW-0479">Metal-binding</keyword>
<keyword evidence="5" id="KW-0812">Transmembrane</keyword>
<dbReference type="GO" id="GO:0005886">
    <property type="term" value="C:plasma membrane"/>
    <property type="evidence" value="ECO:0007669"/>
    <property type="project" value="TreeGrafter"/>
</dbReference>
<keyword evidence="3 6" id="KW-0732">Signal</keyword>
<feature type="domain" description="CopC" evidence="7">
    <location>
        <begin position="28"/>
        <end position="123"/>
    </location>
</feature>
<comment type="caution">
    <text evidence="8">The sequence shown here is derived from an EMBL/GenBank/DDBJ whole genome shotgun (WGS) entry which is preliminary data.</text>
</comment>
<dbReference type="Proteomes" id="UP000573729">
    <property type="component" value="Unassembled WGS sequence"/>
</dbReference>
<evidence type="ECO:0000256" key="4">
    <source>
        <dbReference type="ARBA" id="ARBA00023008"/>
    </source>
</evidence>
<sequence length="183" mass="18214">MSYLRSVLAVAALTLVSVFAVAAPASAHDELVGSSPAAEAKLDALPSEIVLTYSAAIMTDGAAIAVIDAEGADLTAGDPVIETNTLTVPIDATAGNADAGYVVEWRAVSSDGHPISGTIPFTVGDGEPLPDSAAPIAEDSTADSGSNAALALTLTAVGLILIVGVLVVVLVVARRKGGARRPE</sequence>
<feature type="chain" id="PRO_5038623572" evidence="6">
    <location>
        <begin position="23"/>
        <end position="183"/>
    </location>
</feature>
<keyword evidence="5" id="KW-0472">Membrane</keyword>
<dbReference type="GO" id="GO:0006825">
    <property type="term" value="P:copper ion transport"/>
    <property type="evidence" value="ECO:0007669"/>
    <property type="project" value="InterPro"/>
</dbReference>
<dbReference type="AlphaFoldDB" id="A0A7W7BQ93"/>
<proteinExistence type="predicted"/>
<evidence type="ECO:0000256" key="5">
    <source>
        <dbReference type="SAM" id="Phobius"/>
    </source>
</evidence>
<feature type="transmembrane region" description="Helical" evidence="5">
    <location>
        <begin position="148"/>
        <end position="173"/>
    </location>
</feature>
<gene>
    <name evidence="8" type="ORF">BKA24_001544</name>
</gene>
<evidence type="ECO:0000256" key="6">
    <source>
        <dbReference type="SAM" id="SignalP"/>
    </source>
</evidence>
<dbReference type="InterPro" id="IPR014756">
    <property type="entry name" value="Ig_E-set"/>
</dbReference>
<dbReference type="RefSeq" id="WP_184216735.1">
    <property type="nucleotide sequence ID" value="NZ_JACHMD010000001.1"/>
</dbReference>
<dbReference type="PANTHER" id="PTHR34820">
    <property type="entry name" value="INNER MEMBRANE PROTEIN YEBZ"/>
    <property type="match status" value="1"/>
</dbReference>
<dbReference type="Pfam" id="PF04234">
    <property type="entry name" value="CopC"/>
    <property type="match status" value="1"/>
</dbReference>
<dbReference type="GO" id="GO:0030313">
    <property type="term" value="C:cell envelope"/>
    <property type="evidence" value="ECO:0007669"/>
    <property type="project" value="UniProtKB-SubCell"/>
</dbReference>
<dbReference type="GO" id="GO:0046688">
    <property type="term" value="P:response to copper ion"/>
    <property type="evidence" value="ECO:0007669"/>
    <property type="project" value="InterPro"/>
</dbReference>
<feature type="signal peptide" evidence="6">
    <location>
        <begin position="1"/>
        <end position="22"/>
    </location>
</feature>